<keyword evidence="7" id="KW-1185">Reference proteome</keyword>
<evidence type="ECO:0000313" key="7">
    <source>
        <dbReference type="Proteomes" id="UP001596074"/>
    </source>
</evidence>
<proteinExistence type="predicted"/>
<organism evidence="6 7">
    <name type="scientific">Actinomadura rugatobispora</name>
    <dbReference type="NCBI Taxonomy" id="1994"/>
    <lineage>
        <taxon>Bacteria</taxon>
        <taxon>Bacillati</taxon>
        <taxon>Actinomycetota</taxon>
        <taxon>Actinomycetes</taxon>
        <taxon>Streptosporangiales</taxon>
        <taxon>Thermomonosporaceae</taxon>
        <taxon>Actinomadura</taxon>
    </lineage>
</organism>
<gene>
    <name evidence="6" type="ORF">ACFPZN_05650</name>
</gene>
<evidence type="ECO:0000313" key="6">
    <source>
        <dbReference type="EMBL" id="MFC5745092.1"/>
    </source>
</evidence>
<feature type="transmembrane region" description="Helical" evidence="5">
    <location>
        <begin position="69"/>
        <end position="88"/>
    </location>
</feature>
<keyword evidence="4 5" id="KW-0472">Membrane</keyword>
<feature type="transmembrane region" description="Helical" evidence="5">
    <location>
        <begin position="95"/>
        <end position="114"/>
    </location>
</feature>
<name>A0ABW0ZRX3_9ACTN</name>
<dbReference type="EMBL" id="JBHSON010000006">
    <property type="protein sequence ID" value="MFC5745092.1"/>
    <property type="molecule type" value="Genomic_DNA"/>
</dbReference>
<evidence type="ECO:0000256" key="5">
    <source>
        <dbReference type="SAM" id="Phobius"/>
    </source>
</evidence>
<keyword evidence="3 5" id="KW-1133">Transmembrane helix</keyword>
<feature type="transmembrane region" description="Helical" evidence="5">
    <location>
        <begin position="42"/>
        <end position="63"/>
    </location>
</feature>
<feature type="transmembrane region" description="Helical" evidence="5">
    <location>
        <begin position="6"/>
        <end position="22"/>
    </location>
</feature>
<evidence type="ECO:0000256" key="1">
    <source>
        <dbReference type="ARBA" id="ARBA00004141"/>
    </source>
</evidence>
<keyword evidence="2 5" id="KW-0812">Transmembrane</keyword>
<feature type="transmembrane region" description="Helical" evidence="5">
    <location>
        <begin position="129"/>
        <end position="148"/>
    </location>
</feature>
<evidence type="ECO:0000256" key="3">
    <source>
        <dbReference type="ARBA" id="ARBA00022989"/>
    </source>
</evidence>
<dbReference type="InterPro" id="IPR032808">
    <property type="entry name" value="DoxX"/>
</dbReference>
<reference evidence="7" key="1">
    <citation type="journal article" date="2019" name="Int. J. Syst. Evol. Microbiol.">
        <title>The Global Catalogue of Microorganisms (GCM) 10K type strain sequencing project: providing services to taxonomists for standard genome sequencing and annotation.</title>
        <authorList>
            <consortium name="The Broad Institute Genomics Platform"/>
            <consortium name="The Broad Institute Genome Sequencing Center for Infectious Disease"/>
            <person name="Wu L."/>
            <person name="Ma J."/>
        </authorList>
    </citation>
    <scope>NUCLEOTIDE SEQUENCE [LARGE SCALE GENOMIC DNA]</scope>
    <source>
        <strain evidence="7">KCTC 42087</strain>
    </source>
</reference>
<dbReference type="Proteomes" id="UP001596074">
    <property type="component" value="Unassembled WGS sequence"/>
</dbReference>
<evidence type="ECO:0000256" key="4">
    <source>
        <dbReference type="ARBA" id="ARBA00023136"/>
    </source>
</evidence>
<comment type="caution">
    <text evidence="6">The sequence shown here is derived from an EMBL/GenBank/DDBJ whole genome shotgun (WGS) entry which is preliminary data.</text>
</comment>
<accession>A0ABW0ZRX3</accession>
<evidence type="ECO:0000256" key="2">
    <source>
        <dbReference type="ARBA" id="ARBA00022692"/>
    </source>
</evidence>
<comment type="subcellular location">
    <subcellularLocation>
        <location evidence="1">Membrane</location>
        <topology evidence="1">Multi-pass membrane protein</topology>
    </subcellularLocation>
</comment>
<sequence>MFNSTVWIAQSFLALFFFAAGLPKVAGRGIDRWVGFDQVPRIMTVIIGVTEVLGAVALVVPLLIDRFEWTTPLAAVGIAVISLMASGFHLRAREWLATLETALWASLAATIAIARWDELATAPSVSEDVLVPILFVLVPAVIVNIVFLTRATQPAKEEDGREAMTAA</sequence>
<dbReference type="Pfam" id="PF13564">
    <property type="entry name" value="DoxX_2"/>
    <property type="match status" value="1"/>
</dbReference>
<protein>
    <submittedName>
        <fullName evidence="6">DoxX family protein</fullName>
    </submittedName>
</protein>
<dbReference type="RefSeq" id="WP_378280717.1">
    <property type="nucleotide sequence ID" value="NZ_JBHSON010000006.1"/>
</dbReference>